<protein>
    <submittedName>
        <fullName evidence="1">Uncharacterized protein</fullName>
    </submittedName>
</protein>
<proteinExistence type="predicted"/>
<dbReference type="Proteomes" id="UP000293291">
    <property type="component" value="Unassembled WGS sequence"/>
</dbReference>
<dbReference type="PROSITE" id="PS51257">
    <property type="entry name" value="PROKAR_LIPOPROTEIN"/>
    <property type="match status" value="1"/>
</dbReference>
<accession>A0A4Q2S6Y7</accession>
<dbReference type="EMBL" id="SDWU01000025">
    <property type="protein sequence ID" value="RYB98080.1"/>
    <property type="molecule type" value="Genomic_DNA"/>
</dbReference>
<reference evidence="1 2" key="1">
    <citation type="submission" date="2019-01" db="EMBL/GenBank/DDBJ databases">
        <title>Novel species of Nocardioides.</title>
        <authorList>
            <person name="Liu Q."/>
            <person name="Xin Y.-H."/>
        </authorList>
    </citation>
    <scope>NUCLEOTIDE SEQUENCE [LARGE SCALE GENOMIC DNA]</scope>
    <source>
        <strain evidence="1 2">CGMCC 4.6875</strain>
    </source>
</reference>
<dbReference type="AlphaFoldDB" id="A0A4Q2S6Y7"/>
<keyword evidence="2" id="KW-1185">Reference proteome</keyword>
<name>A0A4Q2S6Y7_9ACTN</name>
<evidence type="ECO:0000313" key="1">
    <source>
        <dbReference type="EMBL" id="RYB98080.1"/>
    </source>
</evidence>
<organism evidence="1 2">
    <name type="scientific">Nocardioides ganghwensis</name>
    <dbReference type="NCBI Taxonomy" id="252230"/>
    <lineage>
        <taxon>Bacteria</taxon>
        <taxon>Bacillati</taxon>
        <taxon>Actinomycetota</taxon>
        <taxon>Actinomycetes</taxon>
        <taxon>Propionibacteriales</taxon>
        <taxon>Nocardioidaceae</taxon>
        <taxon>Nocardioides</taxon>
    </lineage>
</organism>
<gene>
    <name evidence="1" type="ORF">EUA07_18545</name>
</gene>
<sequence>MTRVTLAATTVVTALLSGCGPARQSGDDLLRVLRNEARNVDELTESRWVPPDLPSAPLPASDDVAREARSIAQPADDLPSPERWEVINATCDYVDAMAVEDGKDAATYVIERTGTSAANASKINSLADNLSKAKSSFDATRILGQAAVCEAAGARS</sequence>
<evidence type="ECO:0000313" key="2">
    <source>
        <dbReference type="Proteomes" id="UP000293291"/>
    </source>
</evidence>
<dbReference type="RefSeq" id="WP_129456672.1">
    <property type="nucleotide sequence ID" value="NZ_JACXYX010000021.1"/>
</dbReference>
<comment type="caution">
    <text evidence="1">The sequence shown here is derived from an EMBL/GenBank/DDBJ whole genome shotgun (WGS) entry which is preliminary data.</text>
</comment>